<proteinExistence type="predicted"/>
<evidence type="ECO:0000313" key="3">
    <source>
        <dbReference type="Proteomes" id="UP001152130"/>
    </source>
</evidence>
<name>A0A9W8PLG5_9HYPO</name>
<reference evidence="2" key="1">
    <citation type="submission" date="2022-10" db="EMBL/GenBank/DDBJ databases">
        <title>Fusarium specimens isolated from Avocado Roots.</title>
        <authorList>
            <person name="Stajich J."/>
            <person name="Roper C."/>
            <person name="Heimlech-Rivalta G."/>
        </authorList>
    </citation>
    <scope>NUCLEOTIDE SEQUENCE</scope>
    <source>
        <strain evidence="2">CF00143</strain>
    </source>
</reference>
<comment type="caution">
    <text evidence="2">The sequence shown here is derived from an EMBL/GenBank/DDBJ whole genome shotgun (WGS) entry which is preliminary data.</text>
</comment>
<organism evidence="2 3">
    <name type="scientific">Fusarium irregulare</name>
    <dbReference type="NCBI Taxonomy" id="2494466"/>
    <lineage>
        <taxon>Eukaryota</taxon>
        <taxon>Fungi</taxon>
        <taxon>Dikarya</taxon>
        <taxon>Ascomycota</taxon>
        <taxon>Pezizomycotina</taxon>
        <taxon>Sordariomycetes</taxon>
        <taxon>Hypocreomycetidae</taxon>
        <taxon>Hypocreales</taxon>
        <taxon>Nectriaceae</taxon>
        <taxon>Fusarium</taxon>
        <taxon>Fusarium incarnatum-equiseti species complex</taxon>
    </lineage>
</organism>
<dbReference type="EMBL" id="JAPDHF010000013">
    <property type="protein sequence ID" value="KAJ4009762.1"/>
    <property type="molecule type" value="Genomic_DNA"/>
</dbReference>
<evidence type="ECO:0000256" key="1">
    <source>
        <dbReference type="SAM" id="MobiDB-lite"/>
    </source>
</evidence>
<sequence length="89" mass="9519">MEGYDDTRCLPKMPTLFTTAPDVHPDLVLFSASSDTDDSTKNTTPHALDTCNDGGKDDSHKTDGEQVHTPPSNAPHATLMSPGDGKSMF</sequence>
<evidence type="ECO:0000313" key="2">
    <source>
        <dbReference type="EMBL" id="KAJ4009762.1"/>
    </source>
</evidence>
<accession>A0A9W8PLG5</accession>
<dbReference type="Proteomes" id="UP001152130">
    <property type="component" value="Unassembled WGS sequence"/>
</dbReference>
<dbReference type="AlphaFoldDB" id="A0A9W8PLG5"/>
<feature type="compositionally biased region" description="Basic and acidic residues" evidence="1">
    <location>
        <begin position="54"/>
        <end position="66"/>
    </location>
</feature>
<keyword evidence="3" id="KW-1185">Reference proteome</keyword>
<protein>
    <submittedName>
        <fullName evidence="2">Uncharacterized protein</fullName>
    </submittedName>
</protein>
<feature type="region of interest" description="Disordered" evidence="1">
    <location>
        <begin position="32"/>
        <end position="89"/>
    </location>
</feature>
<gene>
    <name evidence="2" type="ORF">NW766_008887</name>
</gene>